<dbReference type="Proteomes" id="UP001218188">
    <property type="component" value="Unassembled WGS sequence"/>
</dbReference>
<evidence type="ECO:0000313" key="1">
    <source>
        <dbReference type="EMBL" id="KAJ7031353.1"/>
    </source>
</evidence>
<evidence type="ECO:0000313" key="2">
    <source>
        <dbReference type="Proteomes" id="UP001218188"/>
    </source>
</evidence>
<sequence>KLPVEVTTEIFVRCLPPCMPSVSDAPLLARICRQWRDITISTPNLKLWASLAFPASEPNTELLAARDHLIERWLACAGHCPLSIRV</sequence>
<reference evidence="1" key="1">
    <citation type="submission" date="2023-03" db="EMBL/GenBank/DDBJ databases">
        <title>Massive genome expansion in bonnet fungi (Mycena s.s.) driven by repeated elements and novel gene families across ecological guilds.</title>
        <authorList>
            <consortium name="Lawrence Berkeley National Laboratory"/>
            <person name="Harder C.B."/>
            <person name="Miyauchi S."/>
            <person name="Viragh M."/>
            <person name="Kuo A."/>
            <person name="Thoen E."/>
            <person name="Andreopoulos B."/>
            <person name="Lu D."/>
            <person name="Skrede I."/>
            <person name="Drula E."/>
            <person name="Henrissat B."/>
            <person name="Morin E."/>
            <person name="Kohler A."/>
            <person name="Barry K."/>
            <person name="LaButti K."/>
            <person name="Morin E."/>
            <person name="Salamov A."/>
            <person name="Lipzen A."/>
            <person name="Mereny Z."/>
            <person name="Hegedus B."/>
            <person name="Baldrian P."/>
            <person name="Stursova M."/>
            <person name="Weitz H."/>
            <person name="Taylor A."/>
            <person name="Grigoriev I.V."/>
            <person name="Nagy L.G."/>
            <person name="Martin F."/>
            <person name="Kauserud H."/>
        </authorList>
    </citation>
    <scope>NUCLEOTIDE SEQUENCE</scope>
    <source>
        <strain evidence="1">CBHHK200</strain>
    </source>
</reference>
<dbReference type="EMBL" id="JARJCM010000082">
    <property type="protein sequence ID" value="KAJ7031353.1"/>
    <property type="molecule type" value="Genomic_DNA"/>
</dbReference>
<protein>
    <recommendedName>
        <fullName evidence="3">F-box domain-containing protein</fullName>
    </recommendedName>
</protein>
<organism evidence="1 2">
    <name type="scientific">Mycena alexandri</name>
    <dbReference type="NCBI Taxonomy" id="1745969"/>
    <lineage>
        <taxon>Eukaryota</taxon>
        <taxon>Fungi</taxon>
        <taxon>Dikarya</taxon>
        <taxon>Basidiomycota</taxon>
        <taxon>Agaricomycotina</taxon>
        <taxon>Agaricomycetes</taxon>
        <taxon>Agaricomycetidae</taxon>
        <taxon>Agaricales</taxon>
        <taxon>Marasmiineae</taxon>
        <taxon>Mycenaceae</taxon>
        <taxon>Mycena</taxon>
    </lineage>
</organism>
<feature type="non-terminal residue" evidence="1">
    <location>
        <position position="86"/>
    </location>
</feature>
<gene>
    <name evidence="1" type="ORF">C8F04DRAFT_898063</name>
</gene>
<comment type="caution">
    <text evidence="1">The sequence shown here is derived from an EMBL/GenBank/DDBJ whole genome shotgun (WGS) entry which is preliminary data.</text>
</comment>
<name>A0AAD6SRX3_9AGAR</name>
<proteinExistence type="predicted"/>
<evidence type="ECO:0008006" key="3">
    <source>
        <dbReference type="Google" id="ProtNLM"/>
    </source>
</evidence>
<keyword evidence="2" id="KW-1185">Reference proteome</keyword>
<feature type="non-terminal residue" evidence="1">
    <location>
        <position position="1"/>
    </location>
</feature>
<accession>A0AAD6SRX3</accession>
<dbReference type="AlphaFoldDB" id="A0AAD6SRX3"/>